<dbReference type="NCBIfam" id="TIGR01511">
    <property type="entry name" value="ATPase-IB1_Cu"/>
    <property type="match status" value="1"/>
</dbReference>
<dbReference type="PROSITE" id="PS50846">
    <property type="entry name" value="HMA_2"/>
    <property type="match status" value="2"/>
</dbReference>
<keyword evidence="5 16" id="KW-0479">Metal-binding</keyword>
<dbReference type="SUPFAM" id="SSF55008">
    <property type="entry name" value="HMA, heavy metal-associated domain"/>
    <property type="match status" value="2"/>
</dbReference>
<dbReference type="Proteomes" id="UP001228403">
    <property type="component" value="Unassembled WGS sequence"/>
</dbReference>
<evidence type="ECO:0000256" key="6">
    <source>
        <dbReference type="ARBA" id="ARBA00022737"/>
    </source>
</evidence>
<feature type="transmembrane region" description="Helical" evidence="16">
    <location>
        <begin position="371"/>
        <end position="394"/>
    </location>
</feature>
<keyword evidence="19" id="KW-1185">Reference proteome</keyword>
<evidence type="ECO:0000256" key="10">
    <source>
        <dbReference type="ARBA" id="ARBA00022842"/>
    </source>
</evidence>
<dbReference type="InterPro" id="IPR044492">
    <property type="entry name" value="P_typ_ATPase_HD_dom"/>
</dbReference>
<accession>A0ABT7U3G6</accession>
<evidence type="ECO:0000259" key="17">
    <source>
        <dbReference type="PROSITE" id="PS50846"/>
    </source>
</evidence>
<dbReference type="InterPro" id="IPR006121">
    <property type="entry name" value="HMA_dom"/>
</dbReference>
<dbReference type="NCBIfam" id="TIGR00003">
    <property type="entry name" value="copper ion binding protein"/>
    <property type="match status" value="2"/>
</dbReference>
<feature type="transmembrane region" description="Helical" evidence="16">
    <location>
        <begin position="123"/>
        <end position="142"/>
    </location>
</feature>
<dbReference type="Pfam" id="PF00403">
    <property type="entry name" value="HMA"/>
    <property type="match status" value="2"/>
</dbReference>
<dbReference type="InterPro" id="IPR027256">
    <property type="entry name" value="P-typ_ATPase_IB"/>
</dbReference>
<evidence type="ECO:0000256" key="12">
    <source>
        <dbReference type="ARBA" id="ARBA00022989"/>
    </source>
</evidence>
<dbReference type="SFLD" id="SFLDS00003">
    <property type="entry name" value="Haloacid_Dehalogenase"/>
    <property type="match status" value="1"/>
</dbReference>
<dbReference type="PROSITE" id="PS00154">
    <property type="entry name" value="ATPASE_E1_E2"/>
    <property type="match status" value="1"/>
</dbReference>
<dbReference type="InterPro" id="IPR023298">
    <property type="entry name" value="ATPase_P-typ_TM_dom_sf"/>
</dbReference>
<dbReference type="Gene3D" id="3.40.1110.10">
    <property type="entry name" value="Calcium-transporting ATPase, cytoplasmic domain N"/>
    <property type="match status" value="1"/>
</dbReference>
<keyword evidence="16" id="KW-1003">Cell membrane</keyword>
<evidence type="ECO:0000256" key="3">
    <source>
        <dbReference type="ARBA" id="ARBA00022448"/>
    </source>
</evidence>
<dbReference type="InterPro" id="IPR018303">
    <property type="entry name" value="ATPase_P-typ_P_site"/>
</dbReference>
<feature type="transmembrane region" description="Helical" evidence="16">
    <location>
        <begin position="189"/>
        <end position="207"/>
    </location>
</feature>
<dbReference type="SFLD" id="SFLDF00027">
    <property type="entry name" value="p-type_atpase"/>
    <property type="match status" value="1"/>
</dbReference>
<evidence type="ECO:0000256" key="2">
    <source>
        <dbReference type="ARBA" id="ARBA00006024"/>
    </source>
</evidence>
<keyword evidence="14" id="KW-0406">Ion transport</keyword>
<keyword evidence="13" id="KW-0186">Copper</keyword>
<feature type="domain" description="HMA" evidence="17">
    <location>
        <begin position="7"/>
        <end position="73"/>
    </location>
</feature>
<gene>
    <name evidence="18" type="ORF">QUW02_00030</name>
</gene>
<comment type="caution">
    <text evidence="18">The sequence shown here is derived from an EMBL/GenBank/DDBJ whole genome shotgun (WGS) entry which is preliminary data.</text>
</comment>
<keyword evidence="6" id="KW-0677">Repeat</keyword>
<feature type="transmembrane region" description="Helical" evidence="16">
    <location>
        <begin position="684"/>
        <end position="706"/>
    </location>
</feature>
<sequence length="818" mass="88448">MQDTTKETRIFPVVGMSCAACAVRVEKELSKVPGVSQAGVNFAASNVRVVFDNSSCSPEQLRQALQSAGYDLILETEQSENDAVEQMHLKRMHRLKRHAISALVLSVPVVVLSMFFMDWAYSAAISCILSTVVLFFFGRVFYVNAWKQLRHGAVNMDTLVANSTGVAYLFSLFNLFFPEFWLSRGLEPHVYFEACSVIVAFILLGRFMEERAKGNTSAAIRKLMGLQPRIVSVCRADGSVEQLPLAQVEPGMQLLVKPGEKIAVDGALVSGDSFVNESMLTGESLPVRKRPGAKVFAGTVNLKGSFVFEAAKVGADTLLAQIIRQVQEAQGSKAPVQRLVDRIASVFVPVVMGISLVTLLAWGLLKPEDGWVFGILSMVTVLIIACPCALGLATPTAIMVGIGKGAELGILVKDAQSLETARKIDTVVLDKTGTITEGRPVLTDCIWKEGASSSRRVFYSLERCSEHPLAEAVVRSFRNVSTLPVTDFVSHTGCGISGRVDGKTYFAGSVKWLREQGIVLDEEQESACRRLADEAKTVIAFADETAVLAVCGIRDAVKTTSVEVIKMLQERGIRLVMLTGDHEATARSIAREVGITEMKASLLPQQKNEYVRQLQAEGACVAMVGDGINDSAALASADLGIAMGQGSDIAMDVAKMTIISSDLRKIVDAIELSQATVRTIRQNLFWAFIYNIIGIPVAAGALYPLWGFLLNPMLAGAAMAMSSVSVVTNSLRLHVSSLSSAGTATDSQLVRKRYQVEGMMCDHCRQHVEQALNELDGVLATVTLEPPVATIDFAQAPLSVEQLQEALAKAGRYSIKEI</sequence>
<name>A0ABT7U3G6_9BACE</name>
<dbReference type="SFLD" id="SFLDG00002">
    <property type="entry name" value="C1.7:_P-type_atpase_like"/>
    <property type="match status" value="1"/>
</dbReference>
<evidence type="ECO:0000256" key="1">
    <source>
        <dbReference type="ARBA" id="ARBA00004127"/>
    </source>
</evidence>
<dbReference type="Gene3D" id="3.30.70.100">
    <property type="match status" value="2"/>
</dbReference>
<keyword evidence="9 16" id="KW-0067">ATP-binding</keyword>
<evidence type="ECO:0000256" key="5">
    <source>
        <dbReference type="ARBA" id="ARBA00022723"/>
    </source>
</evidence>
<dbReference type="InterPro" id="IPR017969">
    <property type="entry name" value="Heavy-metal-associated_CS"/>
</dbReference>
<dbReference type="CDD" id="cd02094">
    <property type="entry name" value="P-type_ATPase_Cu-like"/>
    <property type="match status" value="1"/>
</dbReference>
<dbReference type="InterPro" id="IPR036412">
    <property type="entry name" value="HAD-like_sf"/>
</dbReference>
<dbReference type="EMBL" id="JAUDCF010000001">
    <property type="protein sequence ID" value="MDM8144333.1"/>
    <property type="molecule type" value="Genomic_DNA"/>
</dbReference>
<evidence type="ECO:0000256" key="13">
    <source>
        <dbReference type="ARBA" id="ARBA00023008"/>
    </source>
</evidence>
<dbReference type="InterPro" id="IPR006122">
    <property type="entry name" value="HMA_Cu_ion-bd"/>
</dbReference>
<dbReference type="Gene3D" id="2.70.150.10">
    <property type="entry name" value="Calcium-transporting ATPase, cytoplasmic transduction domain A"/>
    <property type="match status" value="1"/>
</dbReference>
<dbReference type="NCBIfam" id="TIGR01525">
    <property type="entry name" value="ATPase-IB_hvy"/>
    <property type="match status" value="1"/>
</dbReference>
<feature type="transmembrane region" description="Helical" evidence="16">
    <location>
        <begin position="99"/>
        <end position="117"/>
    </location>
</feature>
<evidence type="ECO:0000313" key="18">
    <source>
        <dbReference type="EMBL" id="MDM8144333.1"/>
    </source>
</evidence>
<feature type="domain" description="HMA" evidence="17">
    <location>
        <begin position="750"/>
        <end position="815"/>
    </location>
</feature>
<dbReference type="PANTHER" id="PTHR43520">
    <property type="entry name" value="ATP7, ISOFORM B"/>
    <property type="match status" value="1"/>
</dbReference>
<keyword evidence="4 16" id="KW-0812">Transmembrane</keyword>
<dbReference type="Gene3D" id="3.40.50.1000">
    <property type="entry name" value="HAD superfamily/HAD-like"/>
    <property type="match status" value="1"/>
</dbReference>
<dbReference type="Pfam" id="PF00122">
    <property type="entry name" value="E1-E2_ATPase"/>
    <property type="match status" value="1"/>
</dbReference>
<dbReference type="SUPFAM" id="SSF56784">
    <property type="entry name" value="HAD-like"/>
    <property type="match status" value="1"/>
</dbReference>
<evidence type="ECO:0000256" key="8">
    <source>
        <dbReference type="ARBA" id="ARBA00022796"/>
    </source>
</evidence>
<organism evidence="18 19">
    <name type="scientific">Bacteroides eggerthii</name>
    <dbReference type="NCBI Taxonomy" id="28111"/>
    <lineage>
        <taxon>Bacteria</taxon>
        <taxon>Pseudomonadati</taxon>
        <taxon>Bacteroidota</taxon>
        <taxon>Bacteroidia</taxon>
        <taxon>Bacteroidales</taxon>
        <taxon>Bacteroidaceae</taxon>
        <taxon>Bacteroides</taxon>
    </lineage>
</organism>
<protein>
    <submittedName>
        <fullName evidence="18">Heavy metal translocating P-type ATPase</fullName>
    </submittedName>
</protein>
<dbReference type="InterPro" id="IPR036163">
    <property type="entry name" value="HMA_dom_sf"/>
</dbReference>
<reference evidence="19" key="1">
    <citation type="submission" date="2023-07" db="EMBL/GenBank/DDBJ databases">
        <title>Identification and characterization of horizontal gene transfer across gut microbiota members of farm animals based on homology search.</title>
        <authorList>
            <person name="Schwarzerova J."/>
            <person name="Nykrynova M."/>
            <person name="Jureckova K."/>
            <person name="Cejkova D."/>
            <person name="Rychlik I."/>
        </authorList>
    </citation>
    <scope>NUCLEOTIDE SEQUENCE [LARGE SCALE GENOMIC DNA]</scope>
    <source>
        <strain evidence="19">ET4</strain>
    </source>
</reference>
<evidence type="ECO:0000256" key="9">
    <source>
        <dbReference type="ARBA" id="ARBA00022840"/>
    </source>
</evidence>
<dbReference type="PANTHER" id="PTHR43520:SF8">
    <property type="entry name" value="P-TYPE CU(+) TRANSPORTER"/>
    <property type="match status" value="1"/>
</dbReference>
<dbReference type="CDD" id="cd00371">
    <property type="entry name" value="HMA"/>
    <property type="match status" value="2"/>
</dbReference>
<keyword evidence="8" id="KW-0187">Copper transport</keyword>
<proteinExistence type="inferred from homology"/>
<dbReference type="InterPro" id="IPR059000">
    <property type="entry name" value="ATPase_P-type_domA"/>
</dbReference>
<keyword evidence="7 16" id="KW-0547">Nucleotide-binding</keyword>
<dbReference type="InterPro" id="IPR001757">
    <property type="entry name" value="P_typ_ATPase"/>
</dbReference>
<dbReference type="SUPFAM" id="SSF81653">
    <property type="entry name" value="Calcium ATPase, transduction domain A"/>
    <property type="match status" value="1"/>
</dbReference>
<keyword evidence="10" id="KW-0460">Magnesium</keyword>
<evidence type="ECO:0000256" key="7">
    <source>
        <dbReference type="ARBA" id="ARBA00022741"/>
    </source>
</evidence>
<feature type="transmembrane region" description="Helical" evidence="16">
    <location>
        <begin position="154"/>
        <end position="177"/>
    </location>
</feature>
<keyword evidence="11" id="KW-1278">Translocase</keyword>
<dbReference type="PROSITE" id="PS01229">
    <property type="entry name" value="COF_2"/>
    <property type="match status" value="1"/>
</dbReference>
<dbReference type="PRINTS" id="PR00119">
    <property type="entry name" value="CATATPASE"/>
</dbReference>
<dbReference type="Pfam" id="PF00702">
    <property type="entry name" value="Hydrolase"/>
    <property type="match status" value="1"/>
</dbReference>
<evidence type="ECO:0000256" key="4">
    <source>
        <dbReference type="ARBA" id="ARBA00022692"/>
    </source>
</evidence>
<keyword evidence="3" id="KW-0813">Transport</keyword>
<keyword evidence="12 16" id="KW-1133">Transmembrane helix</keyword>
<dbReference type="InterPro" id="IPR008250">
    <property type="entry name" value="ATPase_P-typ_transduc_dom_A_sf"/>
</dbReference>
<keyword evidence="15 16" id="KW-0472">Membrane</keyword>
<evidence type="ECO:0000256" key="11">
    <source>
        <dbReference type="ARBA" id="ARBA00022967"/>
    </source>
</evidence>
<dbReference type="PRINTS" id="PR00943">
    <property type="entry name" value="CUATPASE"/>
</dbReference>
<dbReference type="InterPro" id="IPR023299">
    <property type="entry name" value="ATPase_P-typ_cyto_dom_N"/>
</dbReference>
<evidence type="ECO:0000256" key="14">
    <source>
        <dbReference type="ARBA" id="ARBA00023065"/>
    </source>
</evidence>
<evidence type="ECO:0000256" key="15">
    <source>
        <dbReference type="ARBA" id="ARBA00023136"/>
    </source>
</evidence>
<comment type="similarity">
    <text evidence="2 16">Belongs to the cation transport ATPase (P-type) (TC 3.A.3) family. Type IB subfamily.</text>
</comment>
<evidence type="ECO:0000256" key="16">
    <source>
        <dbReference type="RuleBase" id="RU362081"/>
    </source>
</evidence>
<feature type="transmembrane region" description="Helical" evidence="16">
    <location>
        <begin position="343"/>
        <end position="365"/>
    </location>
</feature>
<dbReference type="InterPro" id="IPR023214">
    <property type="entry name" value="HAD_sf"/>
</dbReference>
<dbReference type="NCBIfam" id="TIGR01494">
    <property type="entry name" value="ATPase_P-type"/>
    <property type="match status" value="1"/>
</dbReference>
<dbReference type="PROSITE" id="PS01047">
    <property type="entry name" value="HMA_1"/>
    <property type="match status" value="2"/>
</dbReference>
<comment type="subcellular location">
    <subcellularLocation>
        <location evidence="16">Cell membrane</location>
    </subcellularLocation>
    <subcellularLocation>
        <location evidence="1">Endomembrane system</location>
        <topology evidence="1">Multi-pass membrane protein</topology>
    </subcellularLocation>
</comment>
<dbReference type="SUPFAM" id="SSF81665">
    <property type="entry name" value="Calcium ATPase, transmembrane domain M"/>
    <property type="match status" value="1"/>
</dbReference>
<evidence type="ECO:0000313" key="19">
    <source>
        <dbReference type="Proteomes" id="UP001228403"/>
    </source>
</evidence>